<proteinExistence type="predicted"/>
<name>A0A438FLX5_VITVI</name>
<gene>
    <name evidence="2" type="ORF">CK203_111809</name>
</gene>
<dbReference type="Proteomes" id="UP000288805">
    <property type="component" value="Unassembled WGS sequence"/>
</dbReference>
<evidence type="ECO:0000313" key="2">
    <source>
        <dbReference type="EMBL" id="RVW60500.1"/>
    </source>
</evidence>
<feature type="compositionally biased region" description="Pro residues" evidence="1">
    <location>
        <begin position="274"/>
        <end position="283"/>
    </location>
</feature>
<evidence type="ECO:0000313" key="3">
    <source>
        <dbReference type="Proteomes" id="UP000288805"/>
    </source>
</evidence>
<reference evidence="2 3" key="1">
    <citation type="journal article" date="2018" name="PLoS Genet.">
        <title>Population sequencing reveals clonal diversity and ancestral inbreeding in the grapevine cultivar Chardonnay.</title>
        <authorList>
            <person name="Roach M.J."/>
            <person name="Johnson D.L."/>
            <person name="Bohlmann J."/>
            <person name="van Vuuren H.J."/>
            <person name="Jones S.J."/>
            <person name="Pretorius I.S."/>
            <person name="Schmidt S.A."/>
            <person name="Borneman A.R."/>
        </authorList>
    </citation>
    <scope>NUCLEOTIDE SEQUENCE [LARGE SCALE GENOMIC DNA]</scope>
    <source>
        <strain evidence="3">cv. Chardonnay</strain>
        <tissue evidence="2">Leaf</tissue>
    </source>
</reference>
<feature type="region of interest" description="Disordered" evidence="1">
    <location>
        <begin position="52"/>
        <end position="78"/>
    </location>
</feature>
<feature type="region of interest" description="Disordered" evidence="1">
    <location>
        <begin position="244"/>
        <end position="310"/>
    </location>
</feature>
<dbReference type="AlphaFoldDB" id="A0A438FLX5"/>
<protein>
    <submittedName>
        <fullName evidence="2">Uncharacterized protein</fullName>
    </submittedName>
</protein>
<organism evidence="2 3">
    <name type="scientific">Vitis vinifera</name>
    <name type="common">Grape</name>
    <dbReference type="NCBI Taxonomy" id="29760"/>
    <lineage>
        <taxon>Eukaryota</taxon>
        <taxon>Viridiplantae</taxon>
        <taxon>Streptophyta</taxon>
        <taxon>Embryophyta</taxon>
        <taxon>Tracheophyta</taxon>
        <taxon>Spermatophyta</taxon>
        <taxon>Magnoliopsida</taxon>
        <taxon>eudicotyledons</taxon>
        <taxon>Gunneridae</taxon>
        <taxon>Pentapetalae</taxon>
        <taxon>rosids</taxon>
        <taxon>Vitales</taxon>
        <taxon>Vitaceae</taxon>
        <taxon>Viteae</taxon>
        <taxon>Vitis</taxon>
    </lineage>
</organism>
<comment type="caution">
    <text evidence="2">The sequence shown here is derived from an EMBL/GenBank/DDBJ whole genome shotgun (WGS) entry which is preliminary data.</text>
</comment>
<evidence type="ECO:0000256" key="1">
    <source>
        <dbReference type="SAM" id="MobiDB-lite"/>
    </source>
</evidence>
<feature type="region of interest" description="Disordered" evidence="1">
    <location>
        <begin position="176"/>
        <end position="195"/>
    </location>
</feature>
<sequence length="310" mass="33691">MLRFEALGLVLIVSPSSKLGIKNRFFLWIPYSSRNILIFFHLFDQLASGSAGSAGSLSQLRGRNPGGSNAKRGMSIKGERIGEQRTGGDILERGNFADEKNKRSVESSKLRALGKASALWFFEEESDSISVLEVIICIHGSYLVEILSAWLGTTGTHRWLWLLNSYACMRLARDHSESRRSGGSGEGPQIGDSTGDRTQNLWFHKRIKLELELGLLIEIDLGSRAWIRIGDRLVRGSIHPASPAIADSGSTLHDSTTPPPPPPSGPTIQQDYIVPPPPPPPVQSAPQAGAFVLHGQTETTPHSVVAPTDC</sequence>
<dbReference type="EMBL" id="QGNW01000857">
    <property type="protein sequence ID" value="RVW60500.1"/>
    <property type="molecule type" value="Genomic_DNA"/>
</dbReference>
<accession>A0A438FLX5</accession>